<accession>A0A075GUD9</accession>
<proteinExistence type="predicted"/>
<name>A0A075GUD9_9EURY</name>
<evidence type="ECO:0008006" key="3">
    <source>
        <dbReference type="Google" id="ProtNLM"/>
    </source>
</evidence>
<reference evidence="2" key="1">
    <citation type="journal article" date="2014" name="Genome Biol. Evol.">
        <title>Pangenome evidence for extensive interdomain horizontal transfer affecting lineage core and shell genes in uncultured planktonic thaumarchaeota and euryarchaeota.</title>
        <authorList>
            <person name="Deschamps P."/>
            <person name="Zivanovic Y."/>
            <person name="Moreira D."/>
            <person name="Rodriguez-Valera F."/>
            <person name="Lopez-Garcia P."/>
        </authorList>
    </citation>
    <scope>NUCLEOTIDE SEQUENCE</scope>
</reference>
<evidence type="ECO:0000313" key="2">
    <source>
        <dbReference type="EMBL" id="AIF07501.1"/>
    </source>
</evidence>
<protein>
    <recommendedName>
        <fullName evidence="3">Rpa-associated protein</fullName>
    </recommendedName>
</protein>
<evidence type="ECO:0000256" key="1">
    <source>
        <dbReference type="SAM" id="MobiDB-lite"/>
    </source>
</evidence>
<sequence>MSERQRSRRQPALRMFAREYYEASLVEQGSGEYDPSFVITKLGARVNRMCVAGLLERMERRETEYGTMYHGSLRDPTGLHMFSVGSFQPELHADMEELLSRHEGNEPLLLLAVGKANAQMTDDGGVFTRIRLEEFNIIEGEAYANWLVDAADATLRRIDTYQRSRELPQEADAYRTADIPADLADSLLLAGAHYGETDPDVYMVGVLRALDSAEGNISAFPDDAADDSSGSLDEFTVDSDSEGASGGKSEEDISKIIEEHTLSADSGDGVAYDDLIGHCAAHNINRGEAEPVLDRLVDDARLYEHTFGRFKHIEAK</sequence>
<feature type="region of interest" description="Disordered" evidence="1">
    <location>
        <begin position="219"/>
        <end position="251"/>
    </location>
</feature>
<feature type="compositionally biased region" description="Low complexity" evidence="1">
    <location>
        <begin position="219"/>
        <end position="233"/>
    </location>
</feature>
<dbReference type="EMBL" id="KF900804">
    <property type="protein sequence ID" value="AIF07501.1"/>
    <property type="molecule type" value="Genomic_DNA"/>
</dbReference>
<organism evidence="2">
    <name type="scientific">uncultured marine group II/III euryarchaeote KM3_203_B10</name>
    <dbReference type="NCBI Taxonomy" id="1457981"/>
    <lineage>
        <taxon>Archaea</taxon>
        <taxon>Methanobacteriati</taxon>
        <taxon>Methanobacteriota</taxon>
        <taxon>environmental samples</taxon>
    </lineage>
</organism>
<dbReference type="AlphaFoldDB" id="A0A075GUD9"/>